<dbReference type="Proteomes" id="UP000593565">
    <property type="component" value="Unassembled WGS sequence"/>
</dbReference>
<gene>
    <name evidence="1" type="ORF">AMELA_G00099510</name>
</gene>
<keyword evidence="2" id="KW-1185">Reference proteome</keyword>
<name>A0A7J6ATA3_AMEME</name>
<evidence type="ECO:0000313" key="1">
    <source>
        <dbReference type="EMBL" id="KAF4085836.1"/>
    </source>
</evidence>
<dbReference type="AlphaFoldDB" id="A0A7J6ATA3"/>
<sequence length="86" mass="9578">MGTAVTGIKLQRMYTSDGGTQWEGDTAGTSYCRTSRRGFNTAVASRAFVLLRCAYRLEQVIRENRACSTELPELDVEQPQVLSKVM</sequence>
<proteinExistence type="predicted"/>
<evidence type="ECO:0000313" key="2">
    <source>
        <dbReference type="Proteomes" id="UP000593565"/>
    </source>
</evidence>
<organism evidence="1 2">
    <name type="scientific">Ameiurus melas</name>
    <name type="common">Black bullhead</name>
    <name type="synonym">Silurus melas</name>
    <dbReference type="NCBI Taxonomy" id="219545"/>
    <lineage>
        <taxon>Eukaryota</taxon>
        <taxon>Metazoa</taxon>
        <taxon>Chordata</taxon>
        <taxon>Craniata</taxon>
        <taxon>Vertebrata</taxon>
        <taxon>Euteleostomi</taxon>
        <taxon>Actinopterygii</taxon>
        <taxon>Neopterygii</taxon>
        <taxon>Teleostei</taxon>
        <taxon>Ostariophysi</taxon>
        <taxon>Siluriformes</taxon>
        <taxon>Ictaluridae</taxon>
        <taxon>Ameiurus</taxon>
    </lineage>
</organism>
<dbReference type="EMBL" id="JAAGNN010000008">
    <property type="protein sequence ID" value="KAF4085836.1"/>
    <property type="molecule type" value="Genomic_DNA"/>
</dbReference>
<accession>A0A7J6ATA3</accession>
<comment type="caution">
    <text evidence="1">The sequence shown here is derived from an EMBL/GenBank/DDBJ whole genome shotgun (WGS) entry which is preliminary data.</text>
</comment>
<reference evidence="1 2" key="1">
    <citation type="submission" date="2020-02" db="EMBL/GenBank/DDBJ databases">
        <title>A chromosome-scale genome assembly of the black bullhead catfish (Ameiurus melas).</title>
        <authorList>
            <person name="Wen M."/>
            <person name="Zham M."/>
            <person name="Cabau C."/>
            <person name="Klopp C."/>
            <person name="Donnadieu C."/>
            <person name="Roques C."/>
            <person name="Bouchez O."/>
            <person name="Lampietro C."/>
            <person name="Jouanno E."/>
            <person name="Herpin A."/>
            <person name="Louis A."/>
            <person name="Berthelot C."/>
            <person name="Parey E."/>
            <person name="Roest-Crollius H."/>
            <person name="Braasch I."/>
            <person name="Postlethwait J."/>
            <person name="Robinson-Rechavi M."/>
            <person name="Echchiki A."/>
            <person name="Begum T."/>
            <person name="Montfort J."/>
            <person name="Schartl M."/>
            <person name="Bobe J."/>
            <person name="Guiguen Y."/>
        </authorList>
    </citation>
    <scope>NUCLEOTIDE SEQUENCE [LARGE SCALE GENOMIC DNA]</scope>
    <source>
        <strain evidence="1">M_S1</strain>
        <tissue evidence="1">Blood</tissue>
    </source>
</reference>
<protein>
    <submittedName>
        <fullName evidence="1">Uncharacterized protein</fullName>
    </submittedName>
</protein>